<dbReference type="Gene3D" id="3.40.630.30">
    <property type="match status" value="1"/>
</dbReference>
<dbReference type="InterPro" id="IPR051556">
    <property type="entry name" value="N-term/lysine_N-AcTrnsfr"/>
</dbReference>
<reference evidence="4 5" key="1">
    <citation type="journal article" date="2014" name="Int. J. Syst. Evol. Microbiol.">
        <title>Complete genome sequence of Corynebacterium casei LMG S-19264T (=DSM 44701T), isolated from a smear-ripened cheese.</title>
        <authorList>
            <consortium name="US DOE Joint Genome Institute (JGI-PGF)"/>
            <person name="Walter F."/>
            <person name="Albersmeier A."/>
            <person name="Kalinowski J."/>
            <person name="Ruckert C."/>
        </authorList>
    </citation>
    <scope>NUCLEOTIDE SEQUENCE [LARGE SCALE GENOMIC DNA]</scope>
    <source>
        <strain evidence="4 5">CGMCC 1.15286</strain>
    </source>
</reference>
<dbReference type="AlphaFoldDB" id="A0A917H709"/>
<keyword evidence="2" id="KW-0012">Acyltransferase</keyword>
<proteinExistence type="predicted"/>
<evidence type="ECO:0000256" key="2">
    <source>
        <dbReference type="ARBA" id="ARBA00023315"/>
    </source>
</evidence>
<organism evidence="4 5">
    <name type="scientific">Paenibacillus radicis</name>
    <name type="common">ex Gao et al. 2016</name>
    <dbReference type="NCBI Taxonomy" id="1737354"/>
    <lineage>
        <taxon>Bacteria</taxon>
        <taxon>Bacillati</taxon>
        <taxon>Bacillota</taxon>
        <taxon>Bacilli</taxon>
        <taxon>Bacillales</taxon>
        <taxon>Paenibacillaceae</taxon>
        <taxon>Paenibacillus</taxon>
    </lineage>
</organism>
<dbReference type="Proteomes" id="UP000600247">
    <property type="component" value="Unassembled WGS sequence"/>
</dbReference>
<dbReference type="InterPro" id="IPR000182">
    <property type="entry name" value="GNAT_dom"/>
</dbReference>
<dbReference type="RefSeq" id="WP_188889538.1">
    <property type="nucleotide sequence ID" value="NZ_BMHY01000004.1"/>
</dbReference>
<dbReference type="PANTHER" id="PTHR42919">
    <property type="entry name" value="N-ALPHA-ACETYLTRANSFERASE"/>
    <property type="match status" value="1"/>
</dbReference>
<accession>A0A917H709</accession>
<evidence type="ECO:0000256" key="1">
    <source>
        <dbReference type="ARBA" id="ARBA00022679"/>
    </source>
</evidence>
<dbReference type="GO" id="GO:0016747">
    <property type="term" value="F:acyltransferase activity, transferring groups other than amino-acyl groups"/>
    <property type="evidence" value="ECO:0007669"/>
    <property type="project" value="InterPro"/>
</dbReference>
<keyword evidence="1" id="KW-0808">Transferase</keyword>
<dbReference type="PANTHER" id="PTHR42919:SF8">
    <property type="entry name" value="N-ALPHA-ACETYLTRANSFERASE 50"/>
    <property type="match status" value="1"/>
</dbReference>
<comment type="caution">
    <text evidence="4">The sequence shown here is derived from an EMBL/GenBank/DDBJ whole genome shotgun (WGS) entry which is preliminary data.</text>
</comment>
<evidence type="ECO:0000259" key="3">
    <source>
        <dbReference type="PROSITE" id="PS51186"/>
    </source>
</evidence>
<evidence type="ECO:0000313" key="4">
    <source>
        <dbReference type="EMBL" id="GGG69123.1"/>
    </source>
</evidence>
<name>A0A917H709_9BACL</name>
<dbReference type="EMBL" id="BMHY01000004">
    <property type="protein sequence ID" value="GGG69123.1"/>
    <property type="molecule type" value="Genomic_DNA"/>
</dbReference>
<dbReference type="PROSITE" id="PS51186">
    <property type="entry name" value="GNAT"/>
    <property type="match status" value="1"/>
</dbReference>
<dbReference type="Pfam" id="PF00583">
    <property type="entry name" value="Acetyltransf_1"/>
    <property type="match status" value="1"/>
</dbReference>
<keyword evidence="5" id="KW-1185">Reference proteome</keyword>
<dbReference type="InterPro" id="IPR016181">
    <property type="entry name" value="Acyl_CoA_acyltransferase"/>
</dbReference>
<sequence>MKITFKRVETEAEVTAVAQLASEIWLDYYIRLISREQIEYMLENFQSVHAISDQLQEEGYEYYLMQLNGQNVGYIGVKPEEDKLFLSKFYILKEYRGKGYASVGMAFLLQVCNAHKLSAIWLTVNRNNDAAIAVYEKKGFKKVQTQVADIGNGYVMDDYIMEKEIALAY</sequence>
<evidence type="ECO:0000313" key="5">
    <source>
        <dbReference type="Proteomes" id="UP000600247"/>
    </source>
</evidence>
<dbReference type="SUPFAM" id="SSF55729">
    <property type="entry name" value="Acyl-CoA N-acyltransferases (Nat)"/>
    <property type="match status" value="1"/>
</dbReference>
<feature type="domain" description="N-acetyltransferase" evidence="3">
    <location>
        <begin position="28"/>
        <end position="166"/>
    </location>
</feature>
<gene>
    <name evidence="4" type="ORF">GCM10010918_25290</name>
</gene>
<dbReference type="CDD" id="cd04301">
    <property type="entry name" value="NAT_SF"/>
    <property type="match status" value="1"/>
</dbReference>
<protein>
    <recommendedName>
        <fullName evidence="3">N-acetyltransferase domain-containing protein</fullName>
    </recommendedName>
</protein>